<accession>A0A1M6VUE9</accession>
<evidence type="ECO:0000256" key="14">
    <source>
        <dbReference type="ARBA" id="ARBA00049338"/>
    </source>
</evidence>
<keyword evidence="3 15" id="KW-1003">Cell membrane</keyword>
<dbReference type="GO" id="GO:0005524">
    <property type="term" value="F:ATP binding"/>
    <property type="evidence" value="ECO:0007669"/>
    <property type="project" value="UniProtKB-UniRule"/>
</dbReference>
<dbReference type="SUPFAM" id="SSF81653">
    <property type="entry name" value="Calcium ATPase, transduction domain A"/>
    <property type="match status" value="1"/>
</dbReference>
<dbReference type="PRINTS" id="PR00119">
    <property type="entry name" value="CATATPASE"/>
</dbReference>
<dbReference type="InterPro" id="IPR017969">
    <property type="entry name" value="Heavy-metal-associated_CS"/>
</dbReference>
<dbReference type="SUPFAM" id="SSF55008">
    <property type="entry name" value="HMA, heavy metal-associated domain"/>
    <property type="match status" value="4"/>
</dbReference>
<dbReference type="InterPro" id="IPR008250">
    <property type="entry name" value="ATPase_P-typ_transduc_dom_A_sf"/>
</dbReference>
<keyword evidence="12 15" id="KW-0472">Membrane</keyword>
<dbReference type="CDD" id="cd00371">
    <property type="entry name" value="HMA"/>
    <property type="match status" value="4"/>
</dbReference>
<evidence type="ECO:0000256" key="6">
    <source>
        <dbReference type="ARBA" id="ARBA00022692"/>
    </source>
</evidence>
<dbReference type="InterPro" id="IPR018303">
    <property type="entry name" value="ATPase_P-typ_P_site"/>
</dbReference>
<dbReference type="GO" id="GO:0016887">
    <property type="term" value="F:ATP hydrolysis activity"/>
    <property type="evidence" value="ECO:0007669"/>
    <property type="project" value="InterPro"/>
</dbReference>
<dbReference type="PANTHER" id="PTHR48085">
    <property type="entry name" value="CADMIUM/ZINC-TRANSPORTING ATPASE HMA2-RELATED"/>
    <property type="match status" value="1"/>
</dbReference>
<dbReference type="InterPro" id="IPR023214">
    <property type="entry name" value="HAD_sf"/>
</dbReference>
<dbReference type="Gene3D" id="3.40.50.1000">
    <property type="entry name" value="HAD superfamily/HAD-like"/>
    <property type="match status" value="1"/>
</dbReference>
<dbReference type="InterPro" id="IPR006121">
    <property type="entry name" value="HMA_dom"/>
</dbReference>
<dbReference type="Gene3D" id="2.70.150.10">
    <property type="entry name" value="Calcium-transporting ATPase, cytoplasmic transduction domain A"/>
    <property type="match status" value="1"/>
</dbReference>
<keyword evidence="4" id="KW-0104">Cadmium</keyword>
<dbReference type="Pfam" id="PF00403">
    <property type="entry name" value="HMA"/>
    <property type="match status" value="4"/>
</dbReference>
<dbReference type="InterPro" id="IPR036412">
    <property type="entry name" value="HAD-like_sf"/>
</dbReference>
<organism evidence="17 18">
    <name type="scientific">Anaerotignum lactatifermentans DSM 14214</name>
    <dbReference type="NCBI Taxonomy" id="1121323"/>
    <lineage>
        <taxon>Bacteria</taxon>
        <taxon>Bacillati</taxon>
        <taxon>Bacillota</taxon>
        <taxon>Clostridia</taxon>
        <taxon>Lachnospirales</taxon>
        <taxon>Anaerotignaceae</taxon>
        <taxon>Anaerotignum</taxon>
    </lineage>
</organism>
<dbReference type="GO" id="GO:0008551">
    <property type="term" value="F:P-type cadmium transporter activity"/>
    <property type="evidence" value="ECO:0007669"/>
    <property type="project" value="UniProtKB-EC"/>
</dbReference>
<keyword evidence="7 15" id="KW-0479">Metal-binding</keyword>
<dbReference type="PROSITE" id="PS01047">
    <property type="entry name" value="HMA_1"/>
    <property type="match status" value="4"/>
</dbReference>
<dbReference type="Proteomes" id="UP000183975">
    <property type="component" value="Unassembled WGS sequence"/>
</dbReference>
<feature type="transmembrane region" description="Helical" evidence="15">
    <location>
        <begin position="926"/>
        <end position="945"/>
    </location>
</feature>
<dbReference type="EMBL" id="FRAH01000049">
    <property type="protein sequence ID" value="SHK84946.1"/>
    <property type="molecule type" value="Genomic_DNA"/>
</dbReference>
<keyword evidence="11 15" id="KW-1133">Transmembrane helix</keyword>
<feature type="domain" description="HMA" evidence="16">
    <location>
        <begin position="242"/>
        <end position="311"/>
    </location>
</feature>
<feature type="transmembrane region" description="Helical" evidence="15">
    <location>
        <begin position="602"/>
        <end position="624"/>
    </location>
</feature>
<feature type="domain" description="HMA" evidence="16">
    <location>
        <begin position="82"/>
        <end position="151"/>
    </location>
</feature>
<dbReference type="PROSITE" id="PS00154">
    <property type="entry name" value="ATPASE_E1_E2"/>
    <property type="match status" value="1"/>
</dbReference>
<dbReference type="NCBIfam" id="TIGR01494">
    <property type="entry name" value="ATPase_P-type"/>
    <property type="match status" value="1"/>
</dbReference>
<feature type="domain" description="HMA" evidence="16">
    <location>
        <begin position="2"/>
        <end position="67"/>
    </location>
</feature>
<comment type="catalytic activity">
    <reaction evidence="14">
        <text>Cd(2+)(in) + ATP + H2O = Cd(2+)(out) + ADP + phosphate + H(+)</text>
        <dbReference type="Rhea" id="RHEA:12132"/>
        <dbReference type="ChEBI" id="CHEBI:15377"/>
        <dbReference type="ChEBI" id="CHEBI:15378"/>
        <dbReference type="ChEBI" id="CHEBI:30616"/>
        <dbReference type="ChEBI" id="CHEBI:43474"/>
        <dbReference type="ChEBI" id="CHEBI:48775"/>
        <dbReference type="ChEBI" id="CHEBI:456216"/>
        <dbReference type="EC" id="7.2.2.21"/>
    </reaction>
</comment>
<evidence type="ECO:0000313" key="18">
    <source>
        <dbReference type="Proteomes" id="UP000183975"/>
    </source>
</evidence>
<dbReference type="SUPFAM" id="SSF56784">
    <property type="entry name" value="HAD-like"/>
    <property type="match status" value="1"/>
</dbReference>
<comment type="similarity">
    <text evidence="2 15">Belongs to the cation transport ATPase (P-type) (TC 3.A.3) family. Type IB subfamily.</text>
</comment>
<feature type="transmembrane region" description="Helical" evidence="15">
    <location>
        <begin position="900"/>
        <end position="920"/>
    </location>
</feature>
<evidence type="ECO:0000256" key="11">
    <source>
        <dbReference type="ARBA" id="ARBA00022989"/>
    </source>
</evidence>
<feature type="transmembrane region" description="Helical" evidence="15">
    <location>
        <begin position="371"/>
        <end position="389"/>
    </location>
</feature>
<keyword evidence="5" id="KW-0597">Phosphoprotein</keyword>
<feature type="domain" description="HMA" evidence="16">
    <location>
        <begin position="162"/>
        <end position="227"/>
    </location>
</feature>
<evidence type="ECO:0000256" key="9">
    <source>
        <dbReference type="ARBA" id="ARBA00022840"/>
    </source>
</evidence>
<dbReference type="EC" id="7.2.2.21" evidence="13"/>
<dbReference type="Gene3D" id="3.30.70.100">
    <property type="match status" value="4"/>
</dbReference>
<comment type="subcellular location">
    <subcellularLocation>
        <location evidence="1">Cell membrane</location>
        <topology evidence="1">Multi-pass membrane protein</topology>
    </subcellularLocation>
</comment>
<evidence type="ECO:0000313" key="17">
    <source>
        <dbReference type="EMBL" id="SHK84946.1"/>
    </source>
</evidence>
<dbReference type="PRINTS" id="PR00941">
    <property type="entry name" value="CDATPASE"/>
</dbReference>
<sequence length="948" mass="101932">MKEMTISLKGLTCANCAGKIEKAVGEMPETKEAEINLLKQEMRLVPAAEADRTKLLEKVTKTVHKYESDVEVSLVEKKKPQGEMTISLKGLTCANCAGKIEKAVGEMPETKEAEINLLKQEMRLVPTAEADRTKLLEKVTETVHKYESDVEVSLVEKKKPQGEMTISLKGLTCANCAGKIEKAVGEMPETKEAEINLLKQEMRLVLTAGADREKLLEKVTETVHKYESDVEVSLVEKKKLQGEMTISLKGLTCANCAGKIEKAVGEMPETKEAEINLMKQEMRLVPAAEADRTKLLDKVTEIVHKYEKDVEVSLAEQGQSCSIAHGHCDGDCCGHTHSQEETAGKKLILRFGVGLAFFVAACLWQKQGQTALFLISYAIFGYDVILQALKNISKGQVFDENFLMSLSTVGAMVIGEMSEAVFVMLFYQVGEAFQDYAVRRSRRSITALMDIRPDFAHVLTADGSLQKVSPEQVAIGDVIVVKAGEKIPLDGTVVEGSALLDTAALTGESLPREVEAGSTVLSGCINRDGLLHVEVTKPFGESTVMKILELVENAAGRKSKTEKFITRFARVYTPAVVGLAVLLAVVPPILGQGAFSQWIGRALIFLVVSCPCALVLSVPLSYFAGIGAASKNGILIKGGNVLDTLCHTKRIVFDKTGTLTKGQFTVTKIEGENPAALLEMAAAGESLSNHPVARAIAKHYETETGRQPEGVTDYAEQGGMGITCQWKGAHLALGNRRLMEKEGVSCPEAVGTGSVVYVAKDGVYEGYLVVDDTIKDGAADALAALQPYGVTETVMLTGDGKAAAEKVGNTLGIHRIYAELLPADKLHILENMPQMEEGAKTAFVGDGINDAPVLAGADVGIAMGAMGSDAAMEAADVVLMDDDLRKISVGLRIAKNTRKIVMQNIVFALGIKILVLLLSALGMATMWIAVFADVGVAVLAILNAMRKK</sequence>
<keyword evidence="6 15" id="KW-0812">Transmembrane</keyword>
<dbReference type="FunFam" id="2.70.150.10:FF:000002">
    <property type="entry name" value="Copper-transporting ATPase 1, putative"/>
    <property type="match status" value="1"/>
</dbReference>
<dbReference type="Gene3D" id="3.40.1110.10">
    <property type="entry name" value="Calcium-transporting ATPase, cytoplasmic domain N"/>
    <property type="match status" value="1"/>
</dbReference>
<dbReference type="RefSeq" id="WP_084730681.1">
    <property type="nucleotide sequence ID" value="NZ_FRAH01000049.1"/>
</dbReference>
<evidence type="ECO:0000256" key="3">
    <source>
        <dbReference type="ARBA" id="ARBA00022475"/>
    </source>
</evidence>
<keyword evidence="8 15" id="KW-0547">Nucleotide-binding</keyword>
<feature type="transmembrane region" description="Helical" evidence="15">
    <location>
        <begin position="568"/>
        <end position="590"/>
    </location>
</feature>
<gene>
    <name evidence="17" type="ORF">SAMN02745138_02453</name>
</gene>
<dbReference type="SUPFAM" id="SSF81665">
    <property type="entry name" value="Calcium ATPase, transmembrane domain M"/>
    <property type="match status" value="1"/>
</dbReference>
<dbReference type="InterPro" id="IPR059000">
    <property type="entry name" value="ATPase_P-type_domA"/>
</dbReference>
<dbReference type="NCBIfam" id="TIGR01512">
    <property type="entry name" value="ATPase-IB2_Cd"/>
    <property type="match status" value="1"/>
</dbReference>
<evidence type="ECO:0000256" key="1">
    <source>
        <dbReference type="ARBA" id="ARBA00004651"/>
    </source>
</evidence>
<evidence type="ECO:0000256" key="15">
    <source>
        <dbReference type="RuleBase" id="RU362081"/>
    </source>
</evidence>
<dbReference type="Pfam" id="PF00702">
    <property type="entry name" value="Hydrolase"/>
    <property type="match status" value="1"/>
</dbReference>
<dbReference type="InterPro" id="IPR023298">
    <property type="entry name" value="ATPase_P-typ_TM_dom_sf"/>
</dbReference>
<dbReference type="InterPro" id="IPR027256">
    <property type="entry name" value="P-typ_ATPase_IB"/>
</dbReference>
<protein>
    <recommendedName>
        <fullName evidence="13">Cd(2+)-exporting ATPase</fullName>
        <ecNumber evidence="13">7.2.2.21</ecNumber>
    </recommendedName>
</protein>
<dbReference type="OrthoDB" id="9813266at2"/>
<evidence type="ECO:0000259" key="16">
    <source>
        <dbReference type="PROSITE" id="PS50846"/>
    </source>
</evidence>
<keyword evidence="9 15" id="KW-0067">ATP-binding</keyword>
<keyword evidence="10" id="KW-1278">Translocase</keyword>
<dbReference type="InterPro" id="IPR001757">
    <property type="entry name" value="P_typ_ATPase"/>
</dbReference>
<dbReference type="InterPro" id="IPR051014">
    <property type="entry name" value="Cation_Transport_ATPase_IB"/>
</dbReference>
<dbReference type="GO" id="GO:0046872">
    <property type="term" value="F:metal ion binding"/>
    <property type="evidence" value="ECO:0007669"/>
    <property type="project" value="UniProtKB-KW"/>
</dbReference>
<dbReference type="NCBIfam" id="TIGR01525">
    <property type="entry name" value="ATPase-IB_hvy"/>
    <property type="match status" value="1"/>
</dbReference>
<evidence type="ECO:0000256" key="7">
    <source>
        <dbReference type="ARBA" id="ARBA00022723"/>
    </source>
</evidence>
<dbReference type="AlphaFoldDB" id="A0A1M6VUE9"/>
<feature type="transmembrane region" description="Helical" evidence="15">
    <location>
        <begin position="347"/>
        <end position="364"/>
    </location>
</feature>
<dbReference type="InterPro" id="IPR023299">
    <property type="entry name" value="ATPase_P-typ_cyto_dom_N"/>
</dbReference>
<evidence type="ECO:0000256" key="2">
    <source>
        <dbReference type="ARBA" id="ARBA00006024"/>
    </source>
</evidence>
<reference evidence="17 18" key="1">
    <citation type="submission" date="2016-11" db="EMBL/GenBank/DDBJ databases">
        <authorList>
            <person name="Jaros S."/>
            <person name="Januszkiewicz K."/>
            <person name="Wedrychowicz H."/>
        </authorList>
    </citation>
    <scope>NUCLEOTIDE SEQUENCE [LARGE SCALE GENOMIC DNA]</scope>
    <source>
        <strain evidence="17 18">DSM 14214</strain>
    </source>
</reference>
<name>A0A1M6VUE9_9FIRM</name>
<dbReference type="GO" id="GO:0005886">
    <property type="term" value="C:plasma membrane"/>
    <property type="evidence" value="ECO:0007669"/>
    <property type="project" value="UniProtKB-SubCell"/>
</dbReference>
<keyword evidence="18" id="KW-1185">Reference proteome</keyword>
<dbReference type="InterPro" id="IPR036163">
    <property type="entry name" value="HMA_dom_sf"/>
</dbReference>
<evidence type="ECO:0000256" key="5">
    <source>
        <dbReference type="ARBA" id="ARBA00022553"/>
    </source>
</evidence>
<dbReference type="PANTHER" id="PTHR48085:SF5">
    <property type="entry name" value="CADMIUM_ZINC-TRANSPORTING ATPASE HMA4-RELATED"/>
    <property type="match status" value="1"/>
</dbReference>
<evidence type="ECO:0000256" key="13">
    <source>
        <dbReference type="ARBA" id="ARBA00039103"/>
    </source>
</evidence>
<evidence type="ECO:0000256" key="12">
    <source>
        <dbReference type="ARBA" id="ARBA00023136"/>
    </source>
</evidence>
<proteinExistence type="inferred from homology"/>
<evidence type="ECO:0000256" key="10">
    <source>
        <dbReference type="ARBA" id="ARBA00022967"/>
    </source>
</evidence>
<evidence type="ECO:0000256" key="8">
    <source>
        <dbReference type="ARBA" id="ARBA00022741"/>
    </source>
</evidence>
<evidence type="ECO:0000256" key="4">
    <source>
        <dbReference type="ARBA" id="ARBA00022539"/>
    </source>
</evidence>
<dbReference type="Pfam" id="PF00122">
    <property type="entry name" value="E1-E2_ATPase"/>
    <property type="match status" value="1"/>
</dbReference>
<dbReference type="PROSITE" id="PS50846">
    <property type="entry name" value="HMA_2"/>
    <property type="match status" value="4"/>
</dbReference>
<feature type="transmembrane region" description="Helical" evidence="15">
    <location>
        <begin position="409"/>
        <end position="430"/>
    </location>
</feature>